<evidence type="ECO:0000313" key="1">
    <source>
        <dbReference type="EMBL" id="SFR34074.1"/>
    </source>
</evidence>
<dbReference type="AlphaFoldDB" id="A0A1I6FVX6"/>
<gene>
    <name evidence="1" type="ORF">SAMN04488124_0402</name>
</gene>
<reference evidence="2" key="1">
    <citation type="submission" date="2016-10" db="EMBL/GenBank/DDBJ databases">
        <authorList>
            <person name="Varghese N."/>
            <person name="Submissions S."/>
        </authorList>
    </citation>
    <scope>NUCLEOTIDE SEQUENCE [LARGE SCALE GENOMIC DNA]</scope>
    <source>
        <strain evidence="2">CGMCC 1.8711</strain>
    </source>
</reference>
<evidence type="ECO:0000313" key="2">
    <source>
        <dbReference type="Proteomes" id="UP000243250"/>
    </source>
</evidence>
<dbReference type="EMBL" id="FOYS01000001">
    <property type="protein sequence ID" value="SFR34074.1"/>
    <property type="molecule type" value="Genomic_DNA"/>
</dbReference>
<keyword evidence="2" id="KW-1185">Reference proteome</keyword>
<accession>A0A1I6FVX6</accession>
<name>A0A1I6FVX6_9EURY</name>
<organism evidence="1 2">
    <name type="scientific">Halogeometricum limi</name>
    <dbReference type="NCBI Taxonomy" id="555875"/>
    <lineage>
        <taxon>Archaea</taxon>
        <taxon>Methanobacteriati</taxon>
        <taxon>Methanobacteriota</taxon>
        <taxon>Stenosarchaea group</taxon>
        <taxon>Halobacteria</taxon>
        <taxon>Halobacteriales</taxon>
        <taxon>Haloferacaceae</taxon>
        <taxon>Halogeometricum</taxon>
    </lineage>
</organism>
<dbReference type="Proteomes" id="UP000243250">
    <property type="component" value="Unassembled WGS sequence"/>
</dbReference>
<proteinExistence type="predicted"/>
<protein>
    <submittedName>
        <fullName evidence="1">Uncharacterized protein</fullName>
    </submittedName>
</protein>
<dbReference type="RefSeq" id="WP_089876282.1">
    <property type="nucleotide sequence ID" value="NZ_FOYS01000001.1"/>
</dbReference>
<sequence length="82" mass="9237">MPVGHQGTKRTIRLYNGERVGVEISSDRNFSARIDITHDGTRWSYGVVGDDVRLITAFDDDECVEEPDDPDFLQDVLLEIGL</sequence>
<dbReference type="OrthoDB" id="288497at2157"/>